<comment type="caution">
    <text evidence="2">The sequence shown here is derived from an EMBL/GenBank/DDBJ whole genome shotgun (WGS) entry which is preliminary data.</text>
</comment>
<evidence type="ECO:0000313" key="3">
    <source>
        <dbReference type="Proteomes" id="UP001157034"/>
    </source>
</evidence>
<dbReference type="Proteomes" id="UP001157034">
    <property type="component" value="Unassembled WGS sequence"/>
</dbReference>
<gene>
    <name evidence="2" type="ORF">GCM10025881_07030</name>
</gene>
<feature type="transmembrane region" description="Helical" evidence="1">
    <location>
        <begin position="85"/>
        <end position="108"/>
    </location>
</feature>
<dbReference type="EMBL" id="BSVB01000001">
    <property type="protein sequence ID" value="GMA93879.1"/>
    <property type="molecule type" value="Genomic_DNA"/>
</dbReference>
<dbReference type="RefSeq" id="WP_284252868.1">
    <property type="nucleotide sequence ID" value="NZ_BSVB01000001.1"/>
</dbReference>
<protein>
    <recommendedName>
        <fullName evidence="4">HdeD family acid-resistance protein</fullName>
    </recommendedName>
</protein>
<feature type="transmembrane region" description="Helical" evidence="1">
    <location>
        <begin position="6"/>
        <end position="39"/>
    </location>
</feature>
<sequence>MWGLVLIRGILAVIFGLLALFAPVLTLYAIVFVFAAYALVEGVIQIVHAIRVRHRDRRWGWLLATGVIAVIAGIVAFVFPGAAGLVYGSFGLALIAFYSVMMGIAGFPAAASATDGGRKVLGYIVAGLSIVLGVVLAIILVAQPVLAIINLIWVVGVWAIIIGVTLIIAAIGARTRATGRRAPRSGSGAEPAQG</sequence>
<evidence type="ECO:0000313" key="2">
    <source>
        <dbReference type="EMBL" id="GMA93879.1"/>
    </source>
</evidence>
<feature type="transmembrane region" description="Helical" evidence="1">
    <location>
        <begin position="59"/>
        <end position="79"/>
    </location>
</feature>
<dbReference type="PANTHER" id="PTHR34989">
    <property type="entry name" value="PROTEIN HDED"/>
    <property type="match status" value="1"/>
</dbReference>
<name>A0ABQ6K363_9MICO</name>
<keyword evidence="1" id="KW-1133">Transmembrane helix</keyword>
<organism evidence="2 3">
    <name type="scientific">Pseudolysinimonas kribbensis</name>
    <dbReference type="NCBI Taxonomy" id="433641"/>
    <lineage>
        <taxon>Bacteria</taxon>
        <taxon>Bacillati</taxon>
        <taxon>Actinomycetota</taxon>
        <taxon>Actinomycetes</taxon>
        <taxon>Micrococcales</taxon>
        <taxon>Microbacteriaceae</taxon>
        <taxon>Pseudolysinimonas</taxon>
    </lineage>
</organism>
<evidence type="ECO:0000256" key="1">
    <source>
        <dbReference type="SAM" id="Phobius"/>
    </source>
</evidence>
<reference evidence="3" key="1">
    <citation type="journal article" date="2019" name="Int. J. Syst. Evol. Microbiol.">
        <title>The Global Catalogue of Microorganisms (GCM) 10K type strain sequencing project: providing services to taxonomists for standard genome sequencing and annotation.</title>
        <authorList>
            <consortium name="The Broad Institute Genomics Platform"/>
            <consortium name="The Broad Institute Genome Sequencing Center for Infectious Disease"/>
            <person name="Wu L."/>
            <person name="Ma J."/>
        </authorList>
    </citation>
    <scope>NUCLEOTIDE SEQUENCE [LARGE SCALE GENOMIC DNA]</scope>
    <source>
        <strain evidence="3">NBRC 108894</strain>
    </source>
</reference>
<dbReference type="InterPro" id="IPR005325">
    <property type="entry name" value="DUF308_memb"/>
</dbReference>
<keyword evidence="1" id="KW-0812">Transmembrane</keyword>
<dbReference type="PANTHER" id="PTHR34989:SF1">
    <property type="entry name" value="PROTEIN HDED"/>
    <property type="match status" value="1"/>
</dbReference>
<proteinExistence type="predicted"/>
<accession>A0ABQ6K363</accession>
<evidence type="ECO:0008006" key="4">
    <source>
        <dbReference type="Google" id="ProtNLM"/>
    </source>
</evidence>
<keyword evidence="1" id="KW-0472">Membrane</keyword>
<keyword evidence="3" id="KW-1185">Reference proteome</keyword>
<feature type="transmembrane region" description="Helical" evidence="1">
    <location>
        <begin position="120"/>
        <end position="142"/>
    </location>
</feature>
<dbReference type="InterPro" id="IPR052712">
    <property type="entry name" value="Acid_resist_chaperone_HdeD"/>
</dbReference>
<dbReference type="Pfam" id="PF03729">
    <property type="entry name" value="DUF308"/>
    <property type="match status" value="2"/>
</dbReference>
<feature type="transmembrane region" description="Helical" evidence="1">
    <location>
        <begin position="148"/>
        <end position="171"/>
    </location>
</feature>